<sequence length="1519" mass="170553">MAGRSIPRSQPQYEPVESEEHELRHLTPQDDVTYSRASAGGNKNVAVFSSDSLERQSGKTNPASWRLKTILKKWRMQALEASIRKKKNRQVPIVKDRFTAILAALVHLPAIAGIITLSFYIFKNYYIGKELEGKPDYDVEKKLGIQFAAKLMEMFIVLSLNAIVFSMIRHEFTIGQSVPYGALVAGQQISEISFLWSEEFFSIVKGKFSQTWKKIGFILTVLVCTIMALGASSLSAVAMVPQEGDWRAGGSFIYFNGTRDEMFPGVLTEDNTIGSACSVTGNERCPSWQWDVINSQLISKLPLSGEVDNGLFIRRPPSEILVAGYSSTLVNLVVDVREKWFNLNSPNHTVARMPHLGPAEACITTSLHWEQAADDSAKRKQTRFNNFQKLAHKLNAPMPITNTRCELTSVTDAKAKTILFPDFVTFPPTTLNVTRDVVSDWLSDTLPDLQKPEVLWFDSAPVIANSSVGVVVAVPFNRSREAADVYGCMIDARWITTELSGDVVSLASKGYPPFSGPIATALGGSWIGSPSYGQRVHLAPSFAKYLNPRDSRTNRTVIHEMLLNSGVWTNDGKGSKSTAHLEAVLGSLAANGLGRSTPNITAITTLADPDGEWWRSFMPQGGKVFGPGGSPYAVSDEDKARLFSAEMETWVTGFAFADNSLTMRGAMAVFYVYALLVTAYSIWSIWSGITSSSWESVPDLLALALADRGSGSDFEGFNKGSLDIMKENFCISADGNTLRLRATHGLVPPENRYGQQIYDVFSLFSPLDLRILIVNVNVSSEAFTSRIHRAPPPPIGANWLSGHVILIHNKFILYNPSQSWPMPLTDPQQPSSAPRTGPLRTLLPAERRSQPPPPPPKRSITQRRINPVLAACEPCRKHKVKCSGERPTCRRCLQRKLACDYVTRPGETRSQALNRCSHQACEGSSQRSSVYEELIGLLKNLPDQDAQAILQRLRSGTDAASVLTQARAGDLLLQMAVVPETRLRYEFPYRSEMPKEFELNNPYLNSMLYEAASLYSQHQTSETNLPGHLAILGSEEQRSLYLKPFHAAQVFDPLLSDVKVSAWTSVCDDDKLMRDLLSVLFRCEYHFTAAFHKDLFLEDMAARRKDFCSSLLVNITLAYACVCYPNFTNRVEYWNPNTLAYRFIAEAKRLWELEASIPRMTTIQAGILFSVFHNLCGLDAVGKPYRVHAVALANQLRIFDTIDIDQSKRVQRGMQNLAWAMYNWETLSAFSFMLSPLIKEPPKWPLPDPSEDPSWYGEIWVKYPLNHGLSPMYLGQVIHARSQFRIIMNEFCDAAFSEGSKVGVNLAYQFRERLEEWYENLPASLTPRRIVLPGQLQLHMYYHHLLLTIFEPLYDAETTQEPSPQRIVADSKKNMQTLVRLYYLRHGFEAMDLFIVIPLMVMGYDSIDAIKEDTPTEEIELLRSTLILIAQGLYYQRRNHYLAQALFTVIRGKMRPQEIGLLKSSMALDKYETDPEPEMAVAVRSHWPVSVVKKHEDMESHILTNLVENFGRVNVEEIP</sequence>
<dbReference type="GO" id="GO:0000981">
    <property type="term" value="F:DNA-binding transcription factor activity, RNA polymerase II-specific"/>
    <property type="evidence" value="ECO:0007669"/>
    <property type="project" value="InterPro"/>
</dbReference>
<dbReference type="PROSITE" id="PS00463">
    <property type="entry name" value="ZN2_CY6_FUNGAL_1"/>
    <property type="match status" value="1"/>
</dbReference>
<feature type="region of interest" description="Disordered" evidence="2">
    <location>
        <begin position="822"/>
        <end position="863"/>
    </location>
</feature>
<reference evidence="5" key="1">
    <citation type="submission" date="2021-04" db="EMBL/GenBank/DDBJ databases">
        <title>First draft genome resource for Brassicaceae pathogens Fusarium oxysporum f. sp. raphani and Fusarium oxysporum f. sp. rapae.</title>
        <authorList>
            <person name="Asai S."/>
        </authorList>
    </citation>
    <scope>NUCLEOTIDE SEQUENCE</scope>
    <source>
        <strain evidence="5">Tf1208</strain>
    </source>
</reference>
<comment type="caution">
    <text evidence="5">The sequence shown here is derived from an EMBL/GenBank/DDBJ whole genome shotgun (WGS) entry which is preliminary data.</text>
</comment>
<dbReference type="SMART" id="SM00066">
    <property type="entry name" value="GAL4"/>
    <property type="match status" value="1"/>
</dbReference>
<dbReference type="InterPro" id="IPR053187">
    <property type="entry name" value="Notoamide_regulator"/>
</dbReference>
<dbReference type="PROSITE" id="PS50048">
    <property type="entry name" value="ZN2_CY6_FUNGAL_2"/>
    <property type="match status" value="1"/>
</dbReference>
<dbReference type="GO" id="GO:0008270">
    <property type="term" value="F:zinc ion binding"/>
    <property type="evidence" value="ECO:0007669"/>
    <property type="project" value="InterPro"/>
</dbReference>
<evidence type="ECO:0000256" key="3">
    <source>
        <dbReference type="SAM" id="Phobius"/>
    </source>
</evidence>
<dbReference type="GO" id="GO:0003677">
    <property type="term" value="F:DNA binding"/>
    <property type="evidence" value="ECO:0007669"/>
    <property type="project" value="InterPro"/>
</dbReference>
<gene>
    <name evidence="5" type="primary">nirA-3</name>
    <name evidence="5" type="ORF">Forpe1208_v013864</name>
</gene>
<dbReference type="CDD" id="cd00067">
    <property type="entry name" value="GAL4"/>
    <property type="match status" value="1"/>
</dbReference>
<feature type="compositionally biased region" description="Polar residues" evidence="2">
    <location>
        <begin position="822"/>
        <end position="834"/>
    </location>
</feature>
<keyword evidence="3" id="KW-0812">Transmembrane</keyword>
<dbReference type="Proteomes" id="UP000694050">
    <property type="component" value="Unassembled WGS sequence"/>
</dbReference>
<dbReference type="InterPro" id="IPR001138">
    <property type="entry name" value="Zn2Cys6_DnaBD"/>
</dbReference>
<organism evidence="5 6">
    <name type="scientific">Fusarium oxysporum f. sp. rapae</name>
    <dbReference type="NCBI Taxonomy" id="485398"/>
    <lineage>
        <taxon>Eukaryota</taxon>
        <taxon>Fungi</taxon>
        <taxon>Dikarya</taxon>
        <taxon>Ascomycota</taxon>
        <taxon>Pezizomycotina</taxon>
        <taxon>Sordariomycetes</taxon>
        <taxon>Hypocreomycetidae</taxon>
        <taxon>Hypocreales</taxon>
        <taxon>Nectriaceae</taxon>
        <taxon>Fusarium</taxon>
        <taxon>Fusarium oxysporum species complex</taxon>
    </lineage>
</organism>
<dbReference type="EMBL" id="JAELUQ010000011">
    <property type="protein sequence ID" value="KAG7406214.1"/>
    <property type="molecule type" value="Genomic_DNA"/>
</dbReference>
<feature type="region of interest" description="Disordered" evidence="2">
    <location>
        <begin position="1"/>
        <end position="38"/>
    </location>
</feature>
<keyword evidence="3" id="KW-1133">Transmembrane helix</keyword>
<keyword evidence="3" id="KW-0472">Membrane</keyword>
<dbReference type="Pfam" id="PF00172">
    <property type="entry name" value="Zn_clus"/>
    <property type="match status" value="1"/>
</dbReference>
<protein>
    <submittedName>
        <fullName evidence="5">Nitrogen assimilation transcription factor nirA</fullName>
    </submittedName>
</protein>
<evidence type="ECO:0000313" key="5">
    <source>
        <dbReference type="EMBL" id="KAG7406214.1"/>
    </source>
</evidence>
<dbReference type="PANTHER" id="PTHR47256">
    <property type="entry name" value="ZN(II)2CYS6 TRANSCRIPTION FACTOR (EUROFUNG)-RELATED"/>
    <property type="match status" value="1"/>
</dbReference>
<dbReference type="Pfam" id="PF04082">
    <property type="entry name" value="Fungal_trans"/>
    <property type="match status" value="1"/>
</dbReference>
<evidence type="ECO:0000313" key="6">
    <source>
        <dbReference type="Proteomes" id="UP000694050"/>
    </source>
</evidence>
<feature type="domain" description="Zn(2)-C6 fungal-type" evidence="4">
    <location>
        <begin position="871"/>
        <end position="901"/>
    </location>
</feature>
<feature type="transmembrane region" description="Helical" evidence="3">
    <location>
        <begin position="98"/>
        <end position="123"/>
    </location>
</feature>
<keyword evidence="1" id="KW-0539">Nucleus</keyword>
<dbReference type="GO" id="GO:0006351">
    <property type="term" value="P:DNA-templated transcription"/>
    <property type="evidence" value="ECO:0007669"/>
    <property type="project" value="InterPro"/>
</dbReference>
<name>A0A8J5NKD2_FUSOX</name>
<feature type="transmembrane region" description="Helical" evidence="3">
    <location>
        <begin position="216"/>
        <end position="240"/>
    </location>
</feature>
<proteinExistence type="predicted"/>
<dbReference type="CDD" id="cd12148">
    <property type="entry name" value="fungal_TF_MHR"/>
    <property type="match status" value="1"/>
</dbReference>
<dbReference type="InterPro" id="IPR007219">
    <property type="entry name" value="XnlR_reg_dom"/>
</dbReference>
<evidence type="ECO:0000256" key="2">
    <source>
        <dbReference type="SAM" id="MobiDB-lite"/>
    </source>
</evidence>
<evidence type="ECO:0000256" key="1">
    <source>
        <dbReference type="ARBA" id="ARBA00023242"/>
    </source>
</evidence>
<evidence type="ECO:0000259" key="4">
    <source>
        <dbReference type="PROSITE" id="PS50048"/>
    </source>
</evidence>
<feature type="transmembrane region" description="Helical" evidence="3">
    <location>
        <begin position="143"/>
        <end position="165"/>
    </location>
</feature>
<accession>A0A8J5NKD2</accession>
<dbReference type="PANTHER" id="PTHR47256:SF1">
    <property type="entry name" value="ZN(II)2CYS6 TRANSCRIPTION FACTOR (EUROFUNG)"/>
    <property type="match status" value="1"/>
</dbReference>